<evidence type="ECO:0000313" key="1">
    <source>
        <dbReference type="EMBL" id="PWN54074.1"/>
    </source>
</evidence>
<keyword evidence="2" id="KW-1185">Reference proteome</keyword>
<sequence>MNFPVRISIRLNDGPQLWLSVEIGEGYPRGQVEKEKEDLVHEDAMELKDLRLDLSGPQVKRDELDDLNSFLKRRVGQSLAEGVENVIFDTYTALQERLLEQPLTSTGRDTHKVDDGKHDSSLPVKVQDDIEMARVIFWTHHLKATSKRKDMAAWCSELDLWGIVKLGYPGFLCFEGTSSDVDEMVRRIKSLQWHALSVRYHEHYTFERRRQGEVRHTSKDGNDLVSAALSACLLSEGHASNVQGGSLEGRKIRTGCEEVESVKTLVERLTRSGMDRDQLVEALNLRTAKERSA</sequence>
<gene>
    <name evidence="1" type="ORF">IE53DRAFT_383371</name>
</gene>
<accession>A0ACD0P7P7</accession>
<evidence type="ECO:0000313" key="2">
    <source>
        <dbReference type="Proteomes" id="UP000245626"/>
    </source>
</evidence>
<dbReference type="EMBL" id="KZ819697">
    <property type="protein sequence ID" value="PWN54074.1"/>
    <property type="molecule type" value="Genomic_DNA"/>
</dbReference>
<dbReference type="Proteomes" id="UP000245626">
    <property type="component" value="Unassembled WGS sequence"/>
</dbReference>
<name>A0ACD0P7P7_9BASI</name>
<organism evidence="1 2">
    <name type="scientific">Violaceomyces palustris</name>
    <dbReference type="NCBI Taxonomy" id="1673888"/>
    <lineage>
        <taxon>Eukaryota</taxon>
        <taxon>Fungi</taxon>
        <taxon>Dikarya</taxon>
        <taxon>Basidiomycota</taxon>
        <taxon>Ustilaginomycotina</taxon>
        <taxon>Ustilaginomycetes</taxon>
        <taxon>Violaceomycetales</taxon>
        <taxon>Violaceomycetaceae</taxon>
        <taxon>Violaceomyces</taxon>
    </lineage>
</organism>
<reference evidence="1 2" key="1">
    <citation type="journal article" date="2018" name="Mol. Biol. Evol.">
        <title>Broad Genomic Sampling Reveals a Smut Pathogenic Ancestry of the Fungal Clade Ustilaginomycotina.</title>
        <authorList>
            <person name="Kijpornyongpan T."/>
            <person name="Mondo S.J."/>
            <person name="Barry K."/>
            <person name="Sandor L."/>
            <person name="Lee J."/>
            <person name="Lipzen A."/>
            <person name="Pangilinan J."/>
            <person name="LaButti K."/>
            <person name="Hainaut M."/>
            <person name="Henrissat B."/>
            <person name="Grigoriev I.V."/>
            <person name="Spatafora J.W."/>
            <person name="Aime M.C."/>
        </authorList>
    </citation>
    <scope>NUCLEOTIDE SEQUENCE [LARGE SCALE GENOMIC DNA]</scope>
    <source>
        <strain evidence="1 2">SA 807</strain>
    </source>
</reference>
<protein>
    <submittedName>
        <fullName evidence="1">Uncharacterized protein</fullName>
    </submittedName>
</protein>
<proteinExistence type="predicted"/>